<dbReference type="Proteomes" id="UP000278756">
    <property type="component" value="Chromosome 2"/>
</dbReference>
<keyword evidence="2" id="KW-0813">Transport</keyword>
<sequence>MPFPKALMCAAALVCGLPVIAQAQTPDAPASRQVIPYDQAFFSAFQVQSALDMVNRVPGFTLKNVDQVRGFAAAAGNVLIDGQRPTSKTDKLTDILNRIPAGTVERIDLIIGGTEGIDMQGQTQVVNIIRKASAKPTLTVIASARFLSNGWVKPTGRITYSRNAGDKTLELSATVFNSFDEEASPGDKTVYPTNGSPPRRTQILSEAGGKGVELNAIASHPLWGGKLTVNGKWTPDTYTGNYRFITDTTAVENLDYSEDLREGGFQYVRPLGKVFTLKLNGLSKYTHEEGDDLYISPSEETRFREDSVEKENIVSGQLIWTRSERLTYEVGLEKAYNSRDSDTGLTVNGAVVDLPASRVKVEEDRTEASFLATWRATPALSVETGLKYEWSTLSQTSERPDEKRFGYAKPKVQVTWSPKGPWQYLLRVERVLGQLDFDDFVSSIDLMDSTVKAGNVSLEPDKRWETELNASYRFGDKGALMLKYIHKNVSDVIDRVPIVAADGSVFDAKGNIGDGTAEEIGATLTLPMDRFRIPGGLLKFNGSVFLSEVTDPVTKEKRRLSRQTETDWLLEFSQDLPVRRTQWGFSVWNGYDEKVYRASEISYARGSAKLNLFAEYKPTPKLLWRVELNNLPGRVYDYDRVRYDGDRATGTVRALELTRNRSKPWLFIRVRKEL</sequence>
<evidence type="ECO:0000256" key="6">
    <source>
        <dbReference type="ARBA" id="ARBA00023077"/>
    </source>
</evidence>
<evidence type="ECO:0000259" key="13">
    <source>
        <dbReference type="Pfam" id="PF07715"/>
    </source>
</evidence>
<dbReference type="PANTHER" id="PTHR30069:SF29">
    <property type="entry name" value="HEMOGLOBIN AND HEMOGLOBIN-HAPTOGLOBIN-BINDING PROTEIN 1-RELATED"/>
    <property type="match status" value="1"/>
</dbReference>
<keyword evidence="4" id="KW-0812">Transmembrane</keyword>
<protein>
    <submittedName>
        <fullName evidence="14">Outer membrane receptor proteins, mostly Fe transport</fullName>
    </submittedName>
</protein>
<evidence type="ECO:0000256" key="10">
    <source>
        <dbReference type="RuleBase" id="RU003357"/>
    </source>
</evidence>
<reference evidence="15" key="2">
    <citation type="journal article" date="2017" name="Plant Physiol. Biochem.">
        <title>Differential oxidative and antioxidative response of duckweed Lemna minor toward plant growth promoting/inhibiting bacteria.</title>
        <authorList>
            <person name="Ishizawa H."/>
            <person name="Kuroda M."/>
            <person name="Morikawa M."/>
            <person name="Ike M."/>
        </authorList>
    </citation>
    <scope>NUCLEOTIDE SEQUENCE [LARGE SCALE GENOMIC DNA]</scope>
    <source>
        <strain evidence="15">M6</strain>
    </source>
</reference>
<dbReference type="SUPFAM" id="SSF56935">
    <property type="entry name" value="Porins"/>
    <property type="match status" value="1"/>
</dbReference>
<evidence type="ECO:0000256" key="2">
    <source>
        <dbReference type="ARBA" id="ARBA00022448"/>
    </source>
</evidence>
<keyword evidence="8 14" id="KW-0675">Receptor</keyword>
<organism evidence="14 15">
    <name type="scientific">Asticcacaulis excentricus</name>
    <dbReference type="NCBI Taxonomy" id="78587"/>
    <lineage>
        <taxon>Bacteria</taxon>
        <taxon>Pseudomonadati</taxon>
        <taxon>Pseudomonadota</taxon>
        <taxon>Alphaproteobacteria</taxon>
        <taxon>Caulobacterales</taxon>
        <taxon>Caulobacteraceae</taxon>
        <taxon>Asticcacaulis</taxon>
    </lineage>
</organism>
<keyword evidence="3" id="KW-1134">Transmembrane beta strand</keyword>
<evidence type="ECO:0000256" key="11">
    <source>
        <dbReference type="SAM" id="SignalP"/>
    </source>
</evidence>
<dbReference type="InterPro" id="IPR012910">
    <property type="entry name" value="Plug_dom"/>
</dbReference>
<comment type="subcellular location">
    <subcellularLocation>
        <location evidence="1">Cell outer membrane</location>
        <topology evidence="1">Multi-pass membrane protein</topology>
    </subcellularLocation>
</comment>
<dbReference type="GO" id="GO:0015344">
    <property type="term" value="F:siderophore uptake transmembrane transporter activity"/>
    <property type="evidence" value="ECO:0007669"/>
    <property type="project" value="TreeGrafter"/>
</dbReference>
<keyword evidence="6 10" id="KW-0798">TonB box</keyword>
<keyword evidence="9" id="KW-0998">Cell outer membrane</keyword>
<dbReference type="EMBL" id="AP018828">
    <property type="protein sequence ID" value="BBF82533.1"/>
    <property type="molecule type" value="Genomic_DNA"/>
</dbReference>
<evidence type="ECO:0000313" key="15">
    <source>
        <dbReference type="Proteomes" id="UP000278756"/>
    </source>
</evidence>
<feature type="domain" description="TonB-dependent receptor plug" evidence="13">
    <location>
        <begin position="27"/>
        <end position="113"/>
    </location>
</feature>
<evidence type="ECO:0000256" key="1">
    <source>
        <dbReference type="ARBA" id="ARBA00004571"/>
    </source>
</evidence>
<evidence type="ECO:0000256" key="8">
    <source>
        <dbReference type="ARBA" id="ARBA00023170"/>
    </source>
</evidence>
<dbReference type="InterPro" id="IPR000531">
    <property type="entry name" value="Beta-barrel_TonB"/>
</dbReference>
<evidence type="ECO:0000256" key="5">
    <source>
        <dbReference type="ARBA" id="ARBA00022729"/>
    </source>
</evidence>
<evidence type="ECO:0000256" key="4">
    <source>
        <dbReference type="ARBA" id="ARBA00022692"/>
    </source>
</evidence>
<evidence type="ECO:0000259" key="12">
    <source>
        <dbReference type="Pfam" id="PF00593"/>
    </source>
</evidence>
<evidence type="ECO:0000313" key="14">
    <source>
        <dbReference type="EMBL" id="BBF82533.1"/>
    </source>
</evidence>
<dbReference type="InterPro" id="IPR037066">
    <property type="entry name" value="Plug_dom_sf"/>
</dbReference>
<feature type="domain" description="TonB-dependent receptor-like beta-barrel" evidence="12">
    <location>
        <begin position="227"/>
        <end position="631"/>
    </location>
</feature>
<evidence type="ECO:0000256" key="3">
    <source>
        <dbReference type="ARBA" id="ARBA00022452"/>
    </source>
</evidence>
<feature type="signal peptide" evidence="11">
    <location>
        <begin position="1"/>
        <end position="23"/>
    </location>
</feature>
<dbReference type="Pfam" id="PF00593">
    <property type="entry name" value="TonB_dep_Rec_b-barrel"/>
    <property type="match status" value="1"/>
</dbReference>
<evidence type="ECO:0000256" key="7">
    <source>
        <dbReference type="ARBA" id="ARBA00023136"/>
    </source>
</evidence>
<dbReference type="AlphaFoldDB" id="A0A3G9GAW8"/>
<feature type="chain" id="PRO_5018274712" evidence="11">
    <location>
        <begin position="24"/>
        <end position="674"/>
    </location>
</feature>
<dbReference type="InterPro" id="IPR039426">
    <property type="entry name" value="TonB-dep_rcpt-like"/>
</dbReference>
<keyword evidence="7 10" id="KW-0472">Membrane</keyword>
<dbReference type="Gene3D" id="2.170.130.10">
    <property type="entry name" value="TonB-dependent receptor, plug domain"/>
    <property type="match status" value="1"/>
</dbReference>
<dbReference type="RefSeq" id="WP_172961283.1">
    <property type="nucleotide sequence ID" value="NZ_AP018828.1"/>
</dbReference>
<keyword evidence="5 11" id="KW-0732">Signal</keyword>
<dbReference type="Gene3D" id="2.40.170.20">
    <property type="entry name" value="TonB-dependent receptor, beta-barrel domain"/>
    <property type="match status" value="1"/>
</dbReference>
<gene>
    <name evidence="14" type="ORF">EM6_3174</name>
</gene>
<evidence type="ECO:0000256" key="9">
    <source>
        <dbReference type="ARBA" id="ARBA00023237"/>
    </source>
</evidence>
<comment type="similarity">
    <text evidence="10">Belongs to the TonB-dependent receptor family.</text>
</comment>
<accession>A0A3G9GAW8</accession>
<proteinExistence type="inferred from homology"/>
<dbReference type="PANTHER" id="PTHR30069">
    <property type="entry name" value="TONB-DEPENDENT OUTER MEMBRANE RECEPTOR"/>
    <property type="match status" value="1"/>
</dbReference>
<dbReference type="Pfam" id="PF07715">
    <property type="entry name" value="Plug"/>
    <property type="match status" value="1"/>
</dbReference>
<dbReference type="InterPro" id="IPR036942">
    <property type="entry name" value="Beta-barrel_TonB_sf"/>
</dbReference>
<reference evidence="15" key="1">
    <citation type="journal article" date="2017" name="Biotechnol. Biofuels">
        <title>Evaluation of environmental bacterial communities as a factor affecting the growth of duckweed Lemna minor.</title>
        <authorList>
            <person name="Ishizawa H."/>
            <person name="Kuroda M."/>
            <person name="Morikawa M."/>
            <person name="Ike M."/>
        </authorList>
    </citation>
    <scope>NUCLEOTIDE SEQUENCE [LARGE SCALE GENOMIC DNA]</scope>
    <source>
        <strain evidence="15">M6</strain>
    </source>
</reference>
<dbReference type="GO" id="GO:0009279">
    <property type="term" value="C:cell outer membrane"/>
    <property type="evidence" value="ECO:0007669"/>
    <property type="project" value="UniProtKB-SubCell"/>
</dbReference>
<dbReference type="GO" id="GO:0044718">
    <property type="term" value="P:siderophore transmembrane transport"/>
    <property type="evidence" value="ECO:0007669"/>
    <property type="project" value="TreeGrafter"/>
</dbReference>
<name>A0A3G9GAW8_9CAUL</name>